<evidence type="ECO:0000256" key="2">
    <source>
        <dbReference type="ARBA" id="ARBA00022741"/>
    </source>
</evidence>
<dbReference type="PROSITE" id="PS00329">
    <property type="entry name" value="HSP70_2"/>
    <property type="match status" value="1"/>
</dbReference>
<feature type="region of interest" description="Disordered" evidence="5">
    <location>
        <begin position="301"/>
        <end position="512"/>
    </location>
</feature>
<feature type="compositionally biased region" description="Pro residues" evidence="5">
    <location>
        <begin position="338"/>
        <end position="360"/>
    </location>
</feature>
<dbReference type="Gene3D" id="2.60.34.10">
    <property type="entry name" value="Substrate Binding Domain Of DNAk, Chain A, domain 1"/>
    <property type="match status" value="1"/>
</dbReference>
<dbReference type="FunFam" id="3.90.640.10:FF:000003">
    <property type="entry name" value="Molecular chaperone DnaK"/>
    <property type="match status" value="1"/>
</dbReference>
<dbReference type="Gene3D" id="3.90.640.10">
    <property type="entry name" value="Actin, Chain A, domain 4"/>
    <property type="match status" value="1"/>
</dbReference>
<dbReference type="PANTHER" id="PTHR19375">
    <property type="entry name" value="HEAT SHOCK PROTEIN 70KDA"/>
    <property type="match status" value="1"/>
</dbReference>
<feature type="compositionally biased region" description="Acidic residues" evidence="5">
    <location>
        <begin position="443"/>
        <end position="453"/>
    </location>
</feature>
<dbReference type="GO" id="GO:0035438">
    <property type="term" value="F:cyclic-di-GMP binding"/>
    <property type="evidence" value="ECO:0007669"/>
    <property type="project" value="InterPro"/>
</dbReference>
<dbReference type="InterPro" id="IPR018181">
    <property type="entry name" value="Heat_shock_70_CS"/>
</dbReference>
<feature type="region of interest" description="Disordered" evidence="5">
    <location>
        <begin position="246"/>
        <end position="266"/>
    </location>
</feature>
<evidence type="ECO:0000256" key="4">
    <source>
        <dbReference type="ARBA" id="ARBA00023186"/>
    </source>
</evidence>
<dbReference type="SUPFAM" id="SSF53067">
    <property type="entry name" value="Actin-like ATPase domain"/>
    <property type="match status" value="2"/>
</dbReference>
<proteinExistence type="inferred from homology"/>
<feature type="region of interest" description="Disordered" evidence="5">
    <location>
        <begin position="137"/>
        <end position="157"/>
    </location>
</feature>
<dbReference type="NCBIfam" id="TIGR02266">
    <property type="entry name" value="gmx_TIGR02266"/>
    <property type="match status" value="1"/>
</dbReference>
<dbReference type="GO" id="GO:0140662">
    <property type="term" value="F:ATP-dependent protein folding chaperone"/>
    <property type="evidence" value="ECO:0007669"/>
    <property type="project" value="InterPro"/>
</dbReference>
<evidence type="ECO:0000313" key="7">
    <source>
        <dbReference type="EMBL" id="AEI64609.1"/>
    </source>
</evidence>
<evidence type="ECO:0000256" key="1">
    <source>
        <dbReference type="ARBA" id="ARBA00007381"/>
    </source>
</evidence>
<feature type="compositionally biased region" description="Pro residues" evidence="5">
    <location>
        <begin position="196"/>
        <end position="213"/>
    </location>
</feature>
<evidence type="ECO:0000256" key="5">
    <source>
        <dbReference type="SAM" id="MobiDB-lite"/>
    </source>
</evidence>
<evidence type="ECO:0000259" key="6">
    <source>
        <dbReference type="Pfam" id="PF07238"/>
    </source>
</evidence>
<sequence length="1095" mass="114607">MKLKHETVGSFAEEFATNLSPGGMFIRSRTPQAVGTPVKFEVQIAGGVRVLRGSALVRWVREVGDPSGPPGMGLQFEELDTASRALVEMMTMRKAVAEANGPAVQPLPSIAPSVAPSIAPSIAPAVAPVRPAPVPPVQARPAPAPPRPVAAPARPADAGGMALDSLFDDLEPAGGSSAPVLDEPFDLAPPVVDEPLTPPPSRVPVSYSPPPPTDANDVDIPLDELIASTPPPSATSLEVDEPLPGFEFEIESPSGDAPVALGAPLDEPPIEVGISLELEPAPSAPAGGGGLEFELDLGDAVAEPPRAPAPPPRVAPPPAPATSGGSFEFDLDLSDVEPAPPAPPPPPRAPVAPKGPPPAPAASHAGGGGIEFDFDLTEDAPPAPPVAPPPRAAAAPPPAPVSAGGVFEFDIALAGDAGKAPPPPPPSPRAPAPASSGGGSIEFDLDLSEDVEEAPPLAPPPPPPRAALAPPPAPVQPPVAVRPPPPPPVAPPPPPGLPQVRREAPRAPEPLASPTVLAPAAAKALAQAPGLDEHGLPKTVFLPPPGPLSGTGPVIGIDLGTTNSCVALLSNGRPIVLRSREGYNTIPSVISLNAQNKLLVSHRAKNQLVLRPQHTIYGAKRLVGRPYDSAVVNQVRERFHYDIVPDSAGRAAVRLADTALSLEEVQAIILRECKEMAEAHLNQKVERAVVTVPAYYSEPQREAVRKSGILAGLKVERILNEPTSAALAYGLNRDLNKKVLVYDLGGGTFDATILKIEKNVFEVLGTGGDIFLGGIDFDNLIVDFLLARFQEKEGIAFTGDGIALSRVSDAAERAKMALSERNTFEVHIPMLMMDDAGRPRDLRVVMNRQELEKICEPLLSRTIDVVRDVLLDAKLKAAEVDDIILVGGMSRMPLVRDKLKSLFGKGPQASVNADEAVALGAALYSGSVDKVSSVVLIDVLPMTVGVAMPGGAFKRVIERNSPLPAQRSFAINTTKDNEAALELSIFQGEDNHISANEYLGTVRIEGLPKGPKGSVRVAVTLKLDSECVLHVEAREYSTRKEVKATLATRYSPEELQKQLQVSKESVKAAEERRGADLKERAGGFWGFVKKALGRK</sequence>
<dbReference type="GO" id="GO:0005524">
    <property type="term" value="F:ATP binding"/>
    <property type="evidence" value="ECO:0007669"/>
    <property type="project" value="UniProtKB-KW"/>
</dbReference>
<dbReference type="InterPro" id="IPR009875">
    <property type="entry name" value="PilZ_domain"/>
</dbReference>
<dbReference type="Gene3D" id="3.30.420.40">
    <property type="match status" value="2"/>
</dbReference>
<dbReference type="eggNOG" id="COG0443">
    <property type="taxonomic scope" value="Bacteria"/>
</dbReference>
<dbReference type="AlphaFoldDB" id="F8CBJ4"/>
<feature type="compositionally biased region" description="Pro residues" evidence="5">
    <location>
        <begin position="381"/>
        <end position="400"/>
    </location>
</feature>
<feature type="region of interest" description="Disordered" evidence="5">
    <location>
        <begin position="196"/>
        <end position="219"/>
    </location>
</feature>
<evidence type="ECO:0000256" key="3">
    <source>
        <dbReference type="ARBA" id="ARBA00022840"/>
    </source>
</evidence>
<keyword evidence="4" id="KW-0143">Chaperone</keyword>
<name>F8CBJ4_MYXFH</name>
<comment type="similarity">
    <text evidence="1">Belongs to the heat shock protein 70 family.</text>
</comment>
<feature type="compositionally biased region" description="Pro residues" evidence="5">
    <location>
        <begin position="305"/>
        <end position="320"/>
    </location>
</feature>
<dbReference type="Pfam" id="PF00012">
    <property type="entry name" value="HSP70"/>
    <property type="match status" value="1"/>
</dbReference>
<dbReference type="STRING" id="483219.LILAB_13520"/>
<gene>
    <name evidence="7" type="ordered locus">LILAB_13520</name>
</gene>
<dbReference type="InterPro" id="IPR013126">
    <property type="entry name" value="Hsp_70_fam"/>
</dbReference>
<dbReference type="EMBL" id="CP002830">
    <property type="protein sequence ID" value="AEI64609.1"/>
    <property type="molecule type" value="Genomic_DNA"/>
</dbReference>
<dbReference type="Pfam" id="PF07238">
    <property type="entry name" value="PilZ"/>
    <property type="match status" value="1"/>
</dbReference>
<dbReference type="PROSITE" id="PS00297">
    <property type="entry name" value="HSP70_1"/>
    <property type="match status" value="1"/>
</dbReference>
<dbReference type="InterPro" id="IPR029047">
    <property type="entry name" value="HSP70_peptide-bd_sf"/>
</dbReference>
<reference evidence="7 8" key="1">
    <citation type="journal article" date="2011" name="J. Bacteriol.">
        <title>Genome sequence of the halotolerant marine bacterium Myxococcus fulvus HW-1.</title>
        <authorList>
            <person name="Li Z.F."/>
            <person name="Li X."/>
            <person name="Liu H."/>
            <person name="Liu X."/>
            <person name="Han K."/>
            <person name="Wu Z.H."/>
            <person name="Hu W."/>
            <person name="Li F.F."/>
            <person name="Li Y.Z."/>
        </authorList>
    </citation>
    <scope>NUCLEOTIDE SEQUENCE [LARGE SCALE GENOMIC DNA]</scope>
    <source>
        <strain evidence="8">ATCC BAA-855 / HW-1</strain>
    </source>
</reference>
<dbReference type="PRINTS" id="PR00301">
    <property type="entry name" value="HEATSHOCK70"/>
</dbReference>
<keyword evidence="3" id="KW-0067">ATP-binding</keyword>
<organism evidence="7 8">
    <name type="scientific">Myxococcus fulvus (strain ATCC BAA-855 / HW-1)</name>
    <dbReference type="NCBI Taxonomy" id="483219"/>
    <lineage>
        <taxon>Bacteria</taxon>
        <taxon>Pseudomonadati</taxon>
        <taxon>Myxococcota</taxon>
        <taxon>Myxococcia</taxon>
        <taxon>Myxococcales</taxon>
        <taxon>Cystobacterineae</taxon>
        <taxon>Myxococcaceae</taxon>
        <taxon>Myxococcus</taxon>
    </lineage>
</organism>
<protein>
    <submittedName>
        <fullName evidence="7">DnaK family protein</fullName>
    </submittedName>
</protein>
<feature type="compositionally biased region" description="Pro residues" evidence="5">
    <location>
        <begin position="420"/>
        <end position="431"/>
    </location>
</feature>
<dbReference type="HOGENOM" id="CLU_277050_0_0_7"/>
<feature type="compositionally biased region" description="Pro residues" evidence="5">
    <location>
        <begin position="137"/>
        <end position="149"/>
    </location>
</feature>
<dbReference type="SUPFAM" id="SSF100920">
    <property type="entry name" value="Heat shock protein 70kD (HSP70), peptide-binding domain"/>
    <property type="match status" value="1"/>
</dbReference>
<dbReference type="KEGG" id="mfu:LILAB_13520"/>
<dbReference type="eggNOG" id="COG3170">
    <property type="taxonomic scope" value="Bacteria"/>
</dbReference>
<feature type="domain" description="PilZ" evidence="6">
    <location>
        <begin position="17"/>
        <end position="88"/>
    </location>
</feature>
<dbReference type="InterPro" id="IPR011752">
    <property type="entry name" value="PilV_Myxo-type"/>
</dbReference>
<feature type="compositionally biased region" description="Pro residues" evidence="5">
    <location>
        <begin position="456"/>
        <end position="497"/>
    </location>
</feature>
<dbReference type="InterPro" id="IPR043129">
    <property type="entry name" value="ATPase_NBD"/>
</dbReference>
<dbReference type="Gene3D" id="2.40.10.220">
    <property type="entry name" value="predicted glycosyltransferase like domains"/>
    <property type="match status" value="1"/>
</dbReference>
<keyword evidence="2" id="KW-0547">Nucleotide-binding</keyword>
<evidence type="ECO:0000313" key="8">
    <source>
        <dbReference type="Proteomes" id="UP000000488"/>
    </source>
</evidence>
<dbReference type="Proteomes" id="UP000000488">
    <property type="component" value="Chromosome"/>
</dbReference>
<accession>F8CBJ4</accession>
<dbReference type="PROSITE" id="PS01036">
    <property type="entry name" value="HSP70_3"/>
    <property type="match status" value="1"/>
</dbReference>